<accession>A0A2W7RKF0</accession>
<feature type="chain" id="PRO_5015862789" description="Lipoprotein" evidence="1">
    <location>
        <begin position="28"/>
        <end position="127"/>
    </location>
</feature>
<evidence type="ECO:0000313" key="3">
    <source>
        <dbReference type="Proteomes" id="UP000249720"/>
    </source>
</evidence>
<organism evidence="2 3">
    <name type="scientific">Hydrotalea sandarakina</name>
    <dbReference type="NCBI Taxonomy" id="1004304"/>
    <lineage>
        <taxon>Bacteria</taxon>
        <taxon>Pseudomonadati</taxon>
        <taxon>Bacteroidota</taxon>
        <taxon>Chitinophagia</taxon>
        <taxon>Chitinophagales</taxon>
        <taxon>Chitinophagaceae</taxon>
        <taxon>Hydrotalea</taxon>
    </lineage>
</organism>
<dbReference type="EMBL" id="QKZV01000008">
    <property type="protein sequence ID" value="PZX60874.1"/>
    <property type="molecule type" value="Genomic_DNA"/>
</dbReference>
<name>A0A2W7RKF0_9BACT</name>
<reference evidence="2 3" key="1">
    <citation type="submission" date="2018-06" db="EMBL/GenBank/DDBJ databases">
        <title>Genomic Encyclopedia of Archaeal and Bacterial Type Strains, Phase II (KMG-II): from individual species to whole genera.</title>
        <authorList>
            <person name="Goeker M."/>
        </authorList>
    </citation>
    <scope>NUCLEOTIDE SEQUENCE [LARGE SCALE GENOMIC DNA]</scope>
    <source>
        <strain evidence="2 3">DSM 23241</strain>
    </source>
</reference>
<dbReference type="PROSITE" id="PS51257">
    <property type="entry name" value="PROKAR_LIPOPROTEIN"/>
    <property type="match status" value="1"/>
</dbReference>
<dbReference type="RefSeq" id="WP_211307762.1">
    <property type="nucleotide sequence ID" value="NZ_QKZV01000008.1"/>
</dbReference>
<keyword evidence="3" id="KW-1185">Reference proteome</keyword>
<dbReference type="Pfam" id="PF20205">
    <property type="entry name" value="DUF6567"/>
    <property type="match status" value="1"/>
</dbReference>
<evidence type="ECO:0000256" key="1">
    <source>
        <dbReference type="SAM" id="SignalP"/>
    </source>
</evidence>
<evidence type="ECO:0000313" key="2">
    <source>
        <dbReference type="EMBL" id="PZX60874.1"/>
    </source>
</evidence>
<dbReference type="InterPro" id="IPR046697">
    <property type="entry name" value="DUF6567"/>
</dbReference>
<gene>
    <name evidence="2" type="ORF">LX80_02358</name>
</gene>
<comment type="caution">
    <text evidence="2">The sequence shown here is derived from an EMBL/GenBank/DDBJ whole genome shotgun (WGS) entry which is preliminary data.</text>
</comment>
<feature type="signal peptide" evidence="1">
    <location>
        <begin position="1"/>
        <end position="27"/>
    </location>
</feature>
<dbReference type="AlphaFoldDB" id="A0A2W7RKF0"/>
<evidence type="ECO:0008006" key="4">
    <source>
        <dbReference type="Google" id="ProtNLM"/>
    </source>
</evidence>
<protein>
    <recommendedName>
        <fullName evidence="4">Lipoprotein</fullName>
    </recommendedName>
</protein>
<keyword evidence="1" id="KW-0732">Signal</keyword>
<dbReference type="Proteomes" id="UP000249720">
    <property type="component" value="Unassembled WGS sequence"/>
</dbReference>
<sequence length="127" mass="13703">MLKLKNALFVILIVMLFSSCGMNTALTANLNNNVTNVTLSQKNYKVVGLVTGKAQATYVLGIGGLSHKALVAMAKADMLKQANLMGSARAVVNVTTEENLVQILFPIYFRKEVYVQAHVIEFVGGGQ</sequence>
<proteinExistence type="predicted"/>